<feature type="region of interest" description="Disordered" evidence="5">
    <location>
        <begin position="1"/>
        <end position="34"/>
    </location>
</feature>
<dbReference type="CDD" id="cd08414">
    <property type="entry name" value="PBP2_LTTR_aromatics_like"/>
    <property type="match status" value="1"/>
</dbReference>
<evidence type="ECO:0000256" key="1">
    <source>
        <dbReference type="ARBA" id="ARBA00009437"/>
    </source>
</evidence>
<sequence length="298" mass="31089">MGPTLPSRAGTPRRRGPWAPARAGYPDQVTGTQSSPAPTFRLAYVPGATPAKWVRTWAERLPEVPLELVAVPVAAAHETLTGGEADAGLVRLPVDRDVLNAIPLYAETTVVVVPKDHEVTAAEEVSVGELGEYIVLHPLDDCLEWDSLPGQPAVSRPETTADAIELVAAGIGVLLVPQSLARLHHRKDLTYRTVTDAPQSQIALSWAGETSDLVEEFIGIVRGRTVNSSRGRAAQAAGGEAKPKRTAEAGKAGGASSKNKSGGGSKSGSGSSGAKARSGGTGKAASGRRQTPKPRRRK</sequence>
<feature type="compositionally biased region" description="Low complexity" evidence="5">
    <location>
        <begin position="272"/>
        <end position="287"/>
    </location>
</feature>
<dbReference type="PANTHER" id="PTHR30346">
    <property type="entry name" value="TRANSCRIPTIONAL DUAL REGULATOR HCAR-RELATED"/>
    <property type="match status" value="1"/>
</dbReference>
<evidence type="ECO:0000256" key="4">
    <source>
        <dbReference type="ARBA" id="ARBA00023163"/>
    </source>
</evidence>
<keyword evidence="2" id="KW-0805">Transcription regulation</keyword>
<evidence type="ECO:0000256" key="5">
    <source>
        <dbReference type="SAM" id="MobiDB-lite"/>
    </source>
</evidence>
<proteinExistence type="inferred from homology"/>
<keyword evidence="8" id="KW-1185">Reference proteome</keyword>
<feature type="compositionally biased region" description="Low complexity" evidence="5">
    <location>
        <begin position="230"/>
        <end position="240"/>
    </location>
</feature>
<dbReference type="Proteomes" id="UP000730482">
    <property type="component" value="Unassembled WGS sequence"/>
</dbReference>
<keyword evidence="3" id="KW-0238">DNA-binding</keyword>
<dbReference type="Pfam" id="PF03466">
    <property type="entry name" value="LysR_substrate"/>
    <property type="match status" value="1"/>
</dbReference>
<gene>
    <name evidence="7" type="ORF">KGQ19_38810</name>
</gene>
<dbReference type="Gene3D" id="3.40.190.290">
    <property type="match status" value="1"/>
</dbReference>
<dbReference type="EMBL" id="JAAFYZ010000213">
    <property type="protein sequence ID" value="MBS2552822.1"/>
    <property type="molecule type" value="Genomic_DNA"/>
</dbReference>
<dbReference type="Gene3D" id="3.40.190.10">
    <property type="entry name" value="Periplasmic binding protein-like II"/>
    <property type="match status" value="2"/>
</dbReference>
<evidence type="ECO:0000313" key="7">
    <source>
        <dbReference type="EMBL" id="MBS2552822.1"/>
    </source>
</evidence>
<evidence type="ECO:0000313" key="8">
    <source>
        <dbReference type="Proteomes" id="UP000730482"/>
    </source>
</evidence>
<feature type="compositionally biased region" description="Gly residues" evidence="5">
    <location>
        <begin position="261"/>
        <end position="271"/>
    </location>
</feature>
<accession>A0ABS5L394</accession>
<reference evidence="7 8" key="1">
    <citation type="submission" date="2020-02" db="EMBL/GenBank/DDBJ databases">
        <title>Acidophilic actinobacteria isolated from forest soil.</title>
        <authorList>
            <person name="Golinska P."/>
        </authorList>
    </citation>
    <scope>NUCLEOTIDE SEQUENCE [LARGE SCALE GENOMIC DNA]</scope>
    <source>
        <strain evidence="7 8">NL8</strain>
    </source>
</reference>
<name>A0ABS5L394_9ACTN</name>
<keyword evidence="4" id="KW-0804">Transcription</keyword>
<feature type="domain" description="LysR substrate-binding" evidence="6">
    <location>
        <begin position="36"/>
        <end position="223"/>
    </location>
</feature>
<comment type="caution">
    <text evidence="7">The sequence shown here is derived from an EMBL/GenBank/DDBJ whole genome shotgun (WGS) entry which is preliminary data.</text>
</comment>
<feature type="compositionally biased region" description="Low complexity" evidence="5">
    <location>
        <begin position="17"/>
        <end position="26"/>
    </location>
</feature>
<comment type="similarity">
    <text evidence="1">Belongs to the LysR transcriptional regulatory family.</text>
</comment>
<evidence type="ECO:0000256" key="3">
    <source>
        <dbReference type="ARBA" id="ARBA00023125"/>
    </source>
</evidence>
<protein>
    <submittedName>
        <fullName evidence="7">LysR family substrate-binding domain-containing protein</fullName>
    </submittedName>
</protein>
<evidence type="ECO:0000256" key="2">
    <source>
        <dbReference type="ARBA" id="ARBA00023015"/>
    </source>
</evidence>
<dbReference type="InterPro" id="IPR005119">
    <property type="entry name" value="LysR_subst-bd"/>
</dbReference>
<evidence type="ECO:0000259" key="6">
    <source>
        <dbReference type="Pfam" id="PF03466"/>
    </source>
</evidence>
<organism evidence="7 8">
    <name type="scientific">Catenulispora pinistramenti</name>
    <dbReference type="NCBI Taxonomy" id="2705254"/>
    <lineage>
        <taxon>Bacteria</taxon>
        <taxon>Bacillati</taxon>
        <taxon>Actinomycetota</taxon>
        <taxon>Actinomycetes</taxon>
        <taxon>Catenulisporales</taxon>
        <taxon>Catenulisporaceae</taxon>
        <taxon>Catenulispora</taxon>
    </lineage>
</organism>
<dbReference type="PANTHER" id="PTHR30346:SF0">
    <property type="entry name" value="HCA OPERON TRANSCRIPTIONAL ACTIVATOR HCAR"/>
    <property type="match status" value="1"/>
</dbReference>
<dbReference type="SUPFAM" id="SSF53850">
    <property type="entry name" value="Periplasmic binding protein-like II"/>
    <property type="match status" value="1"/>
</dbReference>
<feature type="region of interest" description="Disordered" evidence="5">
    <location>
        <begin position="228"/>
        <end position="298"/>
    </location>
</feature>